<sequence length="37" mass="4150">MKVTTILILRRICFLCEANGGAANTLYFLISDIIQYA</sequence>
<dbReference type="AlphaFoldDB" id="A0A381RJQ0"/>
<gene>
    <name evidence="1" type="ORF">METZ01_LOCUS42147</name>
</gene>
<evidence type="ECO:0000313" key="1">
    <source>
        <dbReference type="EMBL" id="SUZ89293.1"/>
    </source>
</evidence>
<dbReference type="EMBL" id="UINC01001814">
    <property type="protein sequence ID" value="SUZ89293.1"/>
    <property type="molecule type" value="Genomic_DNA"/>
</dbReference>
<accession>A0A381RJQ0</accession>
<organism evidence="1">
    <name type="scientific">marine metagenome</name>
    <dbReference type="NCBI Taxonomy" id="408172"/>
    <lineage>
        <taxon>unclassified sequences</taxon>
        <taxon>metagenomes</taxon>
        <taxon>ecological metagenomes</taxon>
    </lineage>
</organism>
<reference evidence="1" key="1">
    <citation type="submission" date="2018-05" db="EMBL/GenBank/DDBJ databases">
        <authorList>
            <person name="Lanie J.A."/>
            <person name="Ng W.-L."/>
            <person name="Kazmierczak K.M."/>
            <person name="Andrzejewski T.M."/>
            <person name="Davidsen T.M."/>
            <person name="Wayne K.J."/>
            <person name="Tettelin H."/>
            <person name="Glass J.I."/>
            <person name="Rusch D."/>
            <person name="Podicherti R."/>
            <person name="Tsui H.-C.T."/>
            <person name="Winkler M.E."/>
        </authorList>
    </citation>
    <scope>NUCLEOTIDE SEQUENCE</scope>
</reference>
<protein>
    <submittedName>
        <fullName evidence="1">Uncharacterized protein</fullName>
    </submittedName>
</protein>
<proteinExistence type="predicted"/>
<name>A0A381RJQ0_9ZZZZ</name>